<dbReference type="InterPro" id="IPR017927">
    <property type="entry name" value="FAD-bd_FR_type"/>
</dbReference>
<dbReference type="InterPro" id="IPR019480">
    <property type="entry name" value="Dihydroorotate_DH_Fe-S-bd"/>
</dbReference>
<accession>X1L9N9</accession>
<feature type="domain" description="FAD-binding FR-type" evidence="1">
    <location>
        <begin position="14"/>
        <end position="114"/>
    </location>
</feature>
<evidence type="ECO:0000259" key="1">
    <source>
        <dbReference type="PROSITE" id="PS51384"/>
    </source>
</evidence>
<dbReference type="PROSITE" id="PS51384">
    <property type="entry name" value="FAD_FR"/>
    <property type="match status" value="1"/>
</dbReference>
<dbReference type="SUPFAM" id="SSF63380">
    <property type="entry name" value="Riboflavin synthase domain-like"/>
    <property type="match status" value="1"/>
</dbReference>
<dbReference type="Pfam" id="PF00970">
    <property type="entry name" value="FAD_binding_6"/>
    <property type="match status" value="1"/>
</dbReference>
<evidence type="ECO:0000313" key="2">
    <source>
        <dbReference type="EMBL" id="GAH90868.1"/>
    </source>
</evidence>
<dbReference type="GO" id="GO:0016491">
    <property type="term" value="F:oxidoreductase activity"/>
    <property type="evidence" value="ECO:0007669"/>
    <property type="project" value="InterPro"/>
</dbReference>
<protein>
    <recommendedName>
        <fullName evidence="1">FAD-binding FR-type domain-containing protein</fullName>
    </recommendedName>
</protein>
<dbReference type="Pfam" id="PF10418">
    <property type="entry name" value="DHODB_Fe-S_bind"/>
    <property type="match status" value="1"/>
</dbReference>
<dbReference type="InterPro" id="IPR001709">
    <property type="entry name" value="Flavoprot_Pyr_Nucl_cyt_Rdtase"/>
</dbReference>
<name>X1L9N9_9ZZZZ</name>
<dbReference type="InterPro" id="IPR001433">
    <property type="entry name" value="OxRdtase_FAD/NAD-bd"/>
</dbReference>
<dbReference type="PIRSF" id="PIRSF006816">
    <property type="entry name" value="Cyc3_hyd_g"/>
    <property type="match status" value="1"/>
</dbReference>
<reference evidence="2" key="1">
    <citation type="journal article" date="2014" name="Front. Microbiol.">
        <title>High frequency of phylogenetically diverse reductive dehalogenase-homologous genes in deep subseafloor sedimentary metagenomes.</title>
        <authorList>
            <person name="Kawai M."/>
            <person name="Futagami T."/>
            <person name="Toyoda A."/>
            <person name="Takaki Y."/>
            <person name="Nishi S."/>
            <person name="Hori S."/>
            <person name="Arai W."/>
            <person name="Tsubouchi T."/>
            <person name="Morono Y."/>
            <person name="Uchiyama I."/>
            <person name="Ito T."/>
            <person name="Fujiyama A."/>
            <person name="Inagaki F."/>
            <person name="Takami H."/>
        </authorList>
    </citation>
    <scope>NUCLEOTIDE SEQUENCE</scope>
    <source>
        <strain evidence="2">Expedition CK06-06</strain>
    </source>
</reference>
<dbReference type="PRINTS" id="PR00410">
    <property type="entry name" value="PHEHYDRXLASE"/>
</dbReference>
<dbReference type="PANTHER" id="PTHR43513">
    <property type="entry name" value="DIHYDROOROTATE DEHYDROGENASE B (NAD(+)), ELECTRON TRANSFER SUBUNIT"/>
    <property type="match status" value="1"/>
</dbReference>
<dbReference type="GO" id="GO:0051537">
    <property type="term" value="F:2 iron, 2 sulfur cluster binding"/>
    <property type="evidence" value="ECO:0007669"/>
    <property type="project" value="InterPro"/>
</dbReference>
<comment type="caution">
    <text evidence="2">The sequence shown here is derived from an EMBL/GenBank/DDBJ whole genome shotgun (WGS) entry which is preliminary data.</text>
</comment>
<dbReference type="PRINTS" id="PR00371">
    <property type="entry name" value="FPNCR"/>
</dbReference>
<proteinExistence type="predicted"/>
<dbReference type="Gene3D" id="3.40.50.80">
    <property type="entry name" value="Nucleotide-binding domain of ferredoxin-NADP reductase (FNR) module"/>
    <property type="match status" value="1"/>
</dbReference>
<organism evidence="2">
    <name type="scientific">marine sediment metagenome</name>
    <dbReference type="NCBI Taxonomy" id="412755"/>
    <lineage>
        <taxon>unclassified sequences</taxon>
        <taxon>metagenomes</taxon>
        <taxon>ecological metagenomes</taxon>
    </lineage>
</organism>
<dbReference type="PANTHER" id="PTHR43513:SF1">
    <property type="entry name" value="ANAEROBIC SULFITE REDUCTASE SUBUNIT B"/>
    <property type="match status" value="1"/>
</dbReference>
<dbReference type="EMBL" id="BARV01000987">
    <property type="protein sequence ID" value="GAH90868.1"/>
    <property type="molecule type" value="Genomic_DNA"/>
</dbReference>
<gene>
    <name evidence="2" type="ORF">S06H3_03128</name>
</gene>
<dbReference type="InterPro" id="IPR017938">
    <property type="entry name" value="Riboflavin_synthase-like_b-brl"/>
</dbReference>
<sequence length="285" mass="32276">MSNHPSTSGADNIYQPSLARIVRILPQIKDHRLFQLRFEDSEMRQSFTYRPGQFVELSLIGTGEAPISISSSPTRPEVIELCVRKIGRVTEALFRLPLNSLVGLRGPYGNGFPVAEMEKNNLLIIAGGLGMAPLRSLLWYALDNRSKFKEIILMFGARISEEMLFKYELLSLLDRTDMKCLLTVDKDEEGIWPAQVGVVTKLFDAVEVDPEITYAAVCGPPIMYKFVLRKLLERNFPKDRILMSLERRMKCGVGKCGHCSIGYKYTCIDGPIFTYWDAINLPEMI</sequence>
<dbReference type="InterPro" id="IPR050353">
    <property type="entry name" value="PyrK_electron_transfer"/>
</dbReference>
<dbReference type="InterPro" id="IPR008333">
    <property type="entry name" value="Cbr1-like_FAD-bd_dom"/>
</dbReference>
<dbReference type="CDD" id="cd06221">
    <property type="entry name" value="sulfite_reductase_like"/>
    <property type="match status" value="1"/>
</dbReference>
<dbReference type="SUPFAM" id="SSF52343">
    <property type="entry name" value="Ferredoxin reductase-like, C-terminal NADP-linked domain"/>
    <property type="match status" value="1"/>
</dbReference>
<dbReference type="Gene3D" id="2.40.30.10">
    <property type="entry name" value="Translation factors"/>
    <property type="match status" value="1"/>
</dbReference>
<dbReference type="GO" id="GO:0006221">
    <property type="term" value="P:pyrimidine nucleotide biosynthetic process"/>
    <property type="evidence" value="ECO:0007669"/>
    <property type="project" value="InterPro"/>
</dbReference>
<dbReference type="GO" id="GO:0050660">
    <property type="term" value="F:flavin adenine dinucleotide binding"/>
    <property type="evidence" value="ECO:0007669"/>
    <property type="project" value="InterPro"/>
</dbReference>
<dbReference type="InterPro" id="IPR039261">
    <property type="entry name" value="FNR_nucleotide-bd"/>
</dbReference>
<dbReference type="Pfam" id="PF00175">
    <property type="entry name" value="NAD_binding_1"/>
    <property type="match status" value="1"/>
</dbReference>
<dbReference type="InterPro" id="IPR012165">
    <property type="entry name" value="Cyt_c3_hydrogenase_gsu"/>
</dbReference>
<dbReference type="AlphaFoldDB" id="X1L9N9"/>